<dbReference type="Proteomes" id="UP000518887">
    <property type="component" value="Unassembled WGS sequence"/>
</dbReference>
<reference evidence="2 3" key="1">
    <citation type="submission" date="2020-08" db="EMBL/GenBank/DDBJ databases">
        <title>Genomic Encyclopedia of Type Strains, Phase IV (KMG-IV): sequencing the most valuable type-strain genomes for metagenomic binning, comparative biology and taxonomic classification.</title>
        <authorList>
            <person name="Goeker M."/>
        </authorList>
    </citation>
    <scope>NUCLEOTIDE SEQUENCE [LARGE SCALE GENOMIC DNA]</scope>
    <source>
        <strain evidence="2 3">DSM 103462</strain>
    </source>
</reference>
<dbReference type="AlphaFoldDB" id="A0A7W8GB77"/>
<feature type="chain" id="PRO_5030560116" evidence="1">
    <location>
        <begin position="22"/>
        <end position="149"/>
    </location>
</feature>
<name>A0A7W8GB77_9SPIR</name>
<gene>
    <name evidence="2" type="ORF">HNP76_002657</name>
</gene>
<dbReference type="EMBL" id="JACHFQ010000009">
    <property type="protein sequence ID" value="MBB5227259.1"/>
    <property type="molecule type" value="Genomic_DNA"/>
</dbReference>
<keyword evidence="3" id="KW-1185">Reference proteome</keyword>
<evidence type="ECO:0000256" key="1">
    <source>
        <dbReference type="SAM" id="SignalP"/>
    </source>
</evidence>
<feature type="signal peptide" evidence="1">
    <location>
        <begin position="1"/>
        <end position="21"/>
    </location>
</feature>
<organism evidence="2 3">
    <name type="scientific">Treponema ruminis</name>
    <dbReference type="NCBI Taxonomy" id="744515"/>
    <lineage>
        <taxon>Bacteria</taxon>
        <taxon>Pseudomonadati</taxon>
        <taxon>Spirochaetota</taxon>
        <taxon>Spirochaetia</taxon>
        <taxon>Spirochaetales</taxon>
        <taxon>Treponemataceae</taxon>
        <taxon>Treponema</taxon>
    </lineage>
</organism>
<evidence type="ECO:0000313" key="3">
    <source>
        <dbReference type="Proteomes" id="UP000518887"/>
    </source>
</evidence>
<protein>
    <submittedName>
        <fullName evidence="2">Uncharacterized protein</fullName>
    </submittedName>
</protein>
<dbReference type="RefSeq" id="WP_184661320.1">
    <property type="nucleotide sequence ID" value="NZ_CP031518.1"/>
</dbReference>
<sequence>MFKKLTAIFISLFIVSSIAFAQEKNQTKIKGVDDDNYMWYEFKAKRLGKTFKFFAFKNDTQRDNRTIQLFKKSGWGMGPNETITEFYNFNGGEITKTWDEQLKPAMKENGYKYAFTTYRTTDKDETTVYLYTFYYDPDTDQLHMLRSVK</sequence>
<accession>A0A7W8GB77</accession>
<comment type="caution">
    <text evidence="2">The sequence shown here is derived from an EMBL/GenBank/DDBJ whole genome shotgun (WGS) entry which is preliminary data.</text>
</comment>
<evidence type="ECO:0000313" key="2">
    <source>
        <dbReference type="EMBL" id="MBB5227259.1"/>
    </source>
</evidence>
<proteinExistence type="predicted"/>
<keyword evidence="1" id="KW-0732">Signal</keyword>